<feature type="region of interest" description="Disordered" evidence="1">
    <location>
        <begin position="1"/>
        <end position="53"/>
    </location>
</feature>
<protein>
    <submittedName>
        <fullName evidence="3">P-loop containing nucleoside triphosphate hydrolase protein</fullName>
    </submittedName>
</protein>
<dbReference type="GO" id="GO:0003924">
    <property type="term" value="F:GTPase activity"/>
    <property type="evidence" value="ECO:0007669"/>
    <property type="project" value="InterPro"/>
</dbReference>
<dbReference type="OrthoDB" id="5342685at2759"/>
<feature type="region of interest" description="Disordered" evidence="1">
    <location>
        <begin position="627"/>
        <end position="663"/>
    </location>
</feature>
<name>A0A6G1H4W0_9PEZI</name>
<evidence type="ECO:0000256" key="1">
    <source>
        <dbReference type="SAM" id="MobiDB-lite"/>
    </source>
</evidence>
<dbReference type="PANTHER" id="PTHR43721:SF30">
    <property type="entry name" value="TR-TYPE G DOMAIN-CONTAINING PROTEIN"/>
    <property type="match status" value="1"/>
</dbReference>
<feature type="compositionally biased region" description="Polar residues" evidence="1">
    <location>
        <begin position="645"/>
        <end position="657"/>
    </location>
</feature>
<dbReference type="InterPro" id="IPR050055">
    <property type="entry name" value="EF-Tu_GTPase"/>
</dbReference>
<dbReference type="AlphaFoldDB" id="A0A6G1H4W0"/>
<feature type="compositionally biased region" description="Polar residues" evidence="1">
    <location>
        <begin position="19"/>
        <end position="28"/>
    </location>
</feature>
<dbReference type="Proteomes" id="UP000800041">
    <property type="component" value="Unassembled WGS sequence"/>
</dbReference>
<evidence type="ECO:0000313" key="4">
    <source>
        <dbReference type="Proteomes" id="UP000800041"/>
    </source>
</evidence>
<dbReference type="Gene3D" id="3.40.50.300">
    <property type="entry name" value="P-loop containing nucleotide triphosphate hydrolases"/>
    <property type="match status" value="1"/>
</dbReference>
<organism evidence="3 4">
    <name type="scientific">Aulographum hederae CBS 113979</name>
    <dbReference type="NCBI Taxonomy" id="1176131"/>
    <lineage>
        <taxon>Eukaryota</taxon>
        <taxon>Fungi</taxon>
        <taxon>Dikarya</taxon>
        <taxon>Ascomycota</taxon>
        <taxon>Pezizomycotina</taxon>
        <taxon>Dothideomycetes</taxon>
        <taxon>Pleosporomycetidae</taxon>
        <taxon>Aulographales</taxon>
        <taxon>Aulographaceae</taxon>
    </lineage>
</organism>
<dbReference type="PANTHER" id="PTHR43721">
    <property type="entry name" value="ELONGATION FACTOR TU-RELATED"/>
    <property type="match status" value="1"/>
</dbReference>
<dbReference type="Pfam" id="PF00009">
    <property type="entry name" value="GTP_EFTU"/>
    <property type="match status" value="1"/>
</dbReference>
<dbReference type="InterPro" id="IPR000795">
    <property type="entry name" value="T_Tr_GTP-bd_dom"/>
</dbReference>
<reference evidence="3" key="1">
    <citation type="journal article" date="2020" name="Stud. Mycol.">
        <title>101 Dothideomycetes genomes: a test case for predicting lifestyles and emergence of pathogens.</title>
        <authorList>
            <person name="Haridas S."/>
            <person name="Albert R."/>
            <person name="Binder M."/>
            <person name="Bloem J."/>
            <person name="Labutti K."/>
            <person name="Salamov A."/>
            <person name="Andreopoulos B."/>
            <person name="Baker S."/>
            <person name="Barry K."/>
            <person name="Bills G."/>
            <person name="Bluhm B."/>
            <person name="Cannon C."/>
            <person name="Castanera R."/>
            <person name="Culley D."/>
            <person name="Daum C."/>
            <person name="Ezra D."/>
            <person name="Gonzalez J."/>
            <person name="Henrissat B."/>
            <person name="Kuo A."/>
            <person name="Liang C."/>
            <person name="Lipzen A."/>
            <person name="Lutzoni F."/>
            <person name="Magnuson J."/>
            <person name="Mondo S."/>
            <person name="Nolan M."/>
            <person name="Ohm R."/>
            <person name="Pangilinan J."/>
            <person name="Park H.-J."/>
            <person name="Ramirez L."/>
            <person name="Alfaro M."/>
            <person name="Sun H."/>
            <person name="Tritt A."/>
            <person name="Yoshinaga Y."/>
            <person name="Zwiers L.-H."/>
            <person name="Turgeon B."/>
            <person name="Goodwin S."/>
            <person name="Spatafora J."/>
            <person name="Crous P."/>
            <person name="Grigoriev I."/>
        </authorList>
    </citation>
    <scope>NUCLEOTIDE SEQUENCE</scope>
    <source>
        <strain evidence="3">CBS 113979</strain>
    </source>
</reference>
<proteinExistence type="predicted"/>
<dbReference type="GO" id="GO:0003746">
    <property type="term" value="F:translation elongation factor activity"/>
    <property type="evidence" value="ECO:0007669"/>
    <property type="project" value="TreeGrafter"/>
</dbReference>
<dbReference type="SUPFAM" id="SSF52540">
    <property type="entry name" value="P-loop containing nucleoside triphosphate hydrolases"/>
    <property type="match status" value="1"/>
</dbReference>
<dbReference type="EMBL" id="ML977149">
    <property type="protein sequence ID" value="KAF1988263.1"/>
    <property type="molecule type" value="Genomic_DNA"/>
</dbReference>
<gene>
    <name evidence="3" type="ORF">K402DRAFT_374067</name>
</gene>
<sequence>MTSSIFSFEAEPPRISSPWLASQGSISKNLAGKQRLQPTAPVPIAGHSLSGGADEGSIFRLEAEPQDGPTEYKLHLLLRPRRSFSWTSTAKHISGSHRWSRSESTPAIGTSELRASEPLPPSASSQHSRQHRLEQLTTQLLWRLQQSSSFHSSARDNVIAPAFPGEADKLVPPTTVARPLPGLETSKGALYEIGVSDDGTLVGLADDEMEESLNNLRAMAASLGCVVEVVRKISVGDCEWHDQASSDETSETIRRKETLWVAEAHVKPSMPAVTAQESAAKGTIVVDMQQDLPSKSATNQLRVSLTGATASGKSSLLGILTLADLDDGRGKNRLSISKHRHERQSGMTSSVTQELIGYCEDEYGGTQVINYAVPDVKAWMDIHALCSDGRLVLLTDSAGHPRFHRTTVRGLVGWAPHWTLLCIPADYSENHSSQSFSSSPGMDGPGDDMDVSAAHFDLCLKLKLPLVVVITKFDIARSNVLKSTLSRVLTTIKDTGRRPAVFSNPKSNTPPYDLQDLPPEDLEHAGRIADTLEEDCLHTVPIVFTSAVDGRGISNLHALLHELPIPTRKTPQTLDSSPTSENSSILFHIEEVFTGTKEASNNLSILGGLLKCGQVYVGDQLTIGPYATDCSPEDSDSSPGGARATRQQQHVLPTSRSYPGALHKSGTTTLRLHSDLQHEWRRVTVVSIRNLRLPVRTLYAGQVGTMAVAPPSSSSTTTALSTPALIRIRKGMVLLLSDCEAAARRSFVAEFPGDEIRDLPVGSAVVVYIASVRASAKVVSLAVTEPLVEDDVSSLGSAKLRTTAHHGNSNNNDRPTLVTLQFIGAREYVELGAQVLLMPGQGSNVGAGGGGQERGRKGVAALEGFVGRVIECSG</sequence>
<dbReference type="GO" id="GO:0005525">
    <property type="term" value="F:GTP binding"/>
    <property type="evidence" value="ECO:0007669"/>
    <property type="project" value="InterPro"/>
</dbReference>
<evidence type="ECO:0000259" key="2">
    <source>
        <dbReference type="Pfam" id="PF00009"/>
    </source>
</evidence>
<evidence type="ECO:0000313" key="3">
    <source>
        <dbReference type="EMBL" id="KAF1988263.1"/>
    </source>
</evidence>
<dbReference type="InterPro" id="IPR027417">
    <property type="entry name" value="P-loop_NTPase"/>
</dbReference>
<keyword evidence="4" id="KW-1185">Reference proteome</keyword>
<accession>A0A6G1H4W0</accession>
<feature type="domain" description="Tr-type G" evidence="2">
    <location>
        <begin position="302"/>
        <end position="562"/>
    </location>
</feature>
<keyword evidence="3" id="KW-0378">Hydrolase</keyword>